<proteinExistence type="predicted"/>
<reference evidence="2 3" key="1">
    <citation type="submission" date="2024-01" db="EMBL/GenBank/DDBJ databases">
        <title>The genomes of 5 underutilized Papilionoideae crops provide insights into root nodulation and disease resistanc.</title>
        <authorList>
            <person name="Jiang F."/>
        </authorList>
    </citation>
    <scope>NUCLEOTIDE SEQUENCE [LARGE SCALE GENOMIC DNA]</scope>
    <source>
        <strain evidence="2">JINMINGXINNONG_FW02</strain>
        <tissue evidence="2">Leaves</tissue>
    </source>
</reference>
<accession>A0AAN9MGA7</accession>
<keyword evidence="1" id="KW-0812">Transmembrane</keyword>
<dbReference type="Proteomes" id="UP001374584">
    <property type="component" value="Unassembled WGS sequence"/>
</dbReference>
<feature type="transmembrane region" description="Helical" evidence="1">
    <location>
        <begin position="70"/>
        <end position="89"/>
    </location>
</feature>
<keyword evidence="1" id="KW-1133">Transmembrane helix</keyword>
<organism evidence="2 3">
    <name type="scientific">Phaseolus coccineus</name>
    <name type="common">Scarlet runner bean</name>
    <name type="synonym">Phaseolus multiflorus</name>
    <dbReference type="NCBI Taxonomy" id="3886"/>
    <lineage>
        <taxon>Eukaryota</taxon>
        <taxon>Viridiplantae</taxon>
        <taxon>Streptophyta</taxon>
        <taxon>Embryophyta</taxon>
        <taxon>Tracheophyta</taxon>
        <taxon>Spermatophyta</taxon>
        <taxon>Magnoliopsida</taxon>
        <taxon>eudicotyledons</taxon>
        <taxon>Gunneridae</taxon>
        <taxon>Pentapetalae</taxon>
        <taxon>rosids</taxon>
        <taxon>fabids</taxon>
        <taxon>Fabales</taxon>
        <taxon>Fabaceae</taxon>
        <taxon>Papilionoideae</taxon>
        <taxon>50 kb inversion clade</taxon>
        <taxon>NPAAA clade</taxon>
        <taxon>indigoferoid/millettioid clade</taxon>
        <taxon>Phaseoleae</taxon>
        <taxon>Phaseolus</taxon>
    </lineage>
</organism>
<gene>
    <name evidence="2" type="ORF">VNO80_19533</name>
</gene>
<sequence>MNNASRSALRDLPVPGQKLSEIHFAMEFLHANTKILLGSNLQDDDSNGETLYLKLVASEIHADKNSKGTIIGVVVGVVVGVGVLLAILWSRKRMLESRKAAKGSWHMGTETIKNTTRNIILFLNTAHNCIMKCSNRNLKSECENRKLILLKLERIPGITSLVQGGSREPHNLLWK</sequence>
<dbReference type="EMBL" id="JAYMYR010000007">
    <property type="protein sequence ID" value="KAK7354076.1"/>
    <property type="molecule type" value="Genomic_DNA"/>
</dbReference>
<protein>
    <submittedName>
        <fullName evidence="2">Uncharacterized protein</fullName>
    </submittedName>
</protein>
<name>A0AAN9MGA7_PHACN</name>
<evidence type="ECO:0000256" key="1">
    <source>
        <dbReference type="SAM" id="Phobius"/>
    </source>
</evidence>
<keyword evidence="3" id="KW-1185">Reference proteome</keyword>
<keyword evidence="1" id="KW-0472">Membrane</keyword>
<evidence type="ECO:0000313" key="3">
    <source>
        <dbReference type="Proteomes" id="UP001374584"/>
    </source>
</evidence>
<dbReference type="AlphaFoldDB" id="A0AAN9MGA7"/>
<comment type="caution">
    <text evidence="2">The sequence shown here is derived from an EMBL/GenBank/DDBJ whole genome shotgun (WGS) entry which is preliminary data.</text>
</comment>
<evidence type="ECO:0000313" key="2">
    <source>
        <dbReference type="EMBL" id="KAK7354076.1"/>
    </source>
</evidence>